<accession>A0A225VU54</accession>
<organism evidence="2 3">
    <name type="scientific">Phytophthora megakarya</name>
    <dbReference type="NCBI Taxonomy" id="4795"/>
    <lineage>
        <taxon>Eukaryota</taxon>
        <taxon>Sar</taxon>
        <taxon>Stramenopiles</taxon>
        <taxon>Oomycota</taxon>
        <taxon>Peronosporomycetes</taxon>
        <taxon>Peronosporales</taxon>
        <taxon>Peronosporaceae</taxon>
        <taxon>Phytophthora</taxon>
    </lineage>
</organism>
<sequence>MSPQHPWQKPRRQFPPQACLFDTPEFDQEDSLSQRAPDLRYRGYWRNFRGAGHKKNPEFGFSQWERDHWIPPRAVELFLTMAYEALRLNTHNLDRLEILEIKAMLDAVDQAWRDYNLDSVKRNDRLRTKYLYICWKWSLESPPPVDGMIPEFLFEPTMPLYGMEYLTWIPKTPMWLKEVAELDAREHWRNYWLDYPEKHSYNTTFYPWNPDRPLYVDLLEACDKWNLSISVVKGFWGMPKVEYLGHKVSHDGLEANPKDVSAFTDLQFPGSLRAMQSFLEKMNYYNRFIEIYAIYAFGLYALRETNYAAMEKDMNRSRIQLVLASESPNPDMLTKDPTRVAHLASQGPDAINTRLEALSSYENAMLDHIQQRVSVAAPQALADTLQGGSSRPKPLIVSVKSFEGNEGENLMLWIRKVEMTMSSALLQTEQQRVALAISKLSGRAREWALTSGSSVDCAFPTWDELKKKLSMAFLLPNHVYRVRSHFLACRQDKKDLLDFVQELRTLIAGMFADPLPEAVTTTVFMDGLRTGVARMEVFRSRPASFEEAVTVALNVEYNFKSDQESWSAPSASSVSSDTAPRDCSEQLYTLVNGVTGEVDGNILPSCNGLLELDEMSLTDFGDALTP</sequence>
<gene>
    <name evidence="2" type="ORF">PHMEG_00018384</name>
</gene>
<keyword evidence="3" id="KW-1185">Reference proteome</keyword>
<dbReference type="EMBL" id="NBNE01002955">
    <property type="protein sequence ID" value="OWZ08986.1"/>
    <property type="molecule type" value="Genomic_DNA"/>
</dbReference>
<evidence type="ECO:0000313" key="3">
    <source>
        <dbReference type="Proteomes" id="UP000198211"/>
    </source>
</evidence>
<dbReference type="PANTHER" id="PTHR33064">
    <property type="entry name" value="POL PROTEIN"/>
    <property type="match status" value="1"/>
</dbReference>
<dbReference type="InterPro" id="IPR051320">
    <property type="entry name" value="Viral_Replic_Matur_Polypro"/>
</dbReference>
<dbReference type="OrthoDB" id="154361at2759"/>
<dbReference type="Proteomes" id="UP000198211">
    <property type="component" value="Unassembled WGS sequence"/>
</dbReference>
<dbReference type="Pfam" id="PF03732">
    <property type="entry name" value="Retrotrans_gag"/>
    <property type="match status" value="1"/>
</dbReference>
<dbReference type="AlphaFoldDB" id="A0A225VU54"/>
<dbReference type="InterPro" id="IPR005162">
    <property type="entry name" value="Retrotrans_gag_dom"/>
</dbReference>
<protein>
    <submittedName>
        <fullName evidence="2">Gag Polyprotein</fullName>
    </submittedName>
</protein>
<dbReference type="InterPro" id="IPR043502">
    <property type="entry name" value="DNA/RNA_pol_sf"/>
</dbReference>
<name>A0A225VU54_9STRA</name>
<proteinExistence type="predicted"/>
<feature type="non-terminal residue" evidence="2">
    <location>
        <position position="1"/>
    </location>
</feature>
<dbReference type="Gene3D" id="3.30.70.270">
    <property type="match status" value="1"/>
</dbReference>
<evidence type="ECO:0000313" key="2">
    <source>
        <dbReference type="EMBL" id="OWZ08986.1"/>
    </source>
</evidence>
<evidence type="ECO:0000259" key="1">
    <source>
        <dbReference type="Pfam" id="PF03732"/>
    </source>
</evidence>
<dbReference type="InterPro" id="IPR043128">
    <property type="entry name" value="Rev_trsase/Diguanyl_cyclase"/>
</dbReference>
<reference evidence="3" key="1">
    <citation type="submission" date="2017-03" db="EMBL/GenBank/DDBJ databases">
        <title>Phytopthora megakarya and P. palmivora, two closely related causual agents of cacao black pod achieved similar genome size and gene model numbers by different mechanisms.</title>
        <authorList>
            <person name="Ali S."/>
            <person name="Shao J."/>
            <person name="Larry D.J."/>
            <person name="Kronmiller B."/>
            <person name="Shen D."/>
            <person name="Strem M.D."/>
            <person name="Melnick R.L."/>
            <person name="Guiltinan M.J."/>
            <person name="Tyler B.M."/>
            <person name="Meinhardt L.W."/>
            <person name="Bailey B.A."/>
        </authorList>
    </citation>
    <scope>NUCLEOTIDE SEQUENCE [LARGE SCALE GENOMIC DNA]</scope>
    <source>
        <strain evidence="3">zdho120</strain>
    </source>
</reference>
<dbReference type="SUPFAM" id="SSF56672">
    <property type="entry name" value="DNA/RNA polymerases"/>
    <property type="match status" value="1"/>
</dbReference>
<dbReference type="PANTHER" id="PTHR33064:SF37">
    <property type="entry name" value="RIBONUCLEASE H"/>
    <property type="match status" value="1"/>
</dbReference>
<feature type="domain" description="Retrotransposon gag" evidence="1">
    <location>
        <begin position="435"/>
        <end position="530"/>
    </location>
</feature>
<comment type="caution">
    <text evidence="2">The sequence shown here is derived from an EMBL/GenBank/DDBJ whole genome shotgun (WGS) entry which is preliminary data.</text>
</comment>